<evidence type="ECO:0000256" key="3">
    <source>
        <dbReference type="ARBA" id="ARBA00022741"/>
    </source>
</evidence>
<dbReference type="InterPro" id="IPR003593">
    <property type="entry name" value="AAA+_ATPase"/>
</dbReference>
<evidence type="ECO:0000256" key="2">
    <source>
        <dbReference type="ARBA" id="ARBA00022505"/>
    </source>
</evidence>
<dbReference type="Pfam" id="PF00005">
    <property type="entry name" value="ABC_tran"/>
    <property type="match status" value="1"/>
</dbReference>
<evidence type="ECO:0000313" key="12">
    <source>
        <dbReference type="EMBL" id="NCS91705.1"/>
    </source>
</evidence>
<dbReference type="InterPro" id="IPR005116">
    <property type="entry name" value="Transp-assoc_OB_typ1"/>
</dbReference>
<evidence type="ECO:0000256" key="6">
    <source>
        <dbReference type="ARBA" id="ARBA00038781"/>
    </source>
</evidence>
<dbReference type="Proteomes" id="UP000738826">
    <property type="component" value="Unassembled WGS sequence"/>
</dbReference>
<evidence type="ECO:0000313" key="13">
    <source>
        <dbReference type="Proteomes" id="UP000738826"/>
    </source>
</evidence>
<dbReference type="InterPro" id="IPR027417">
    <property type="entry name" value="P-loop_NTPase"/>
</dbReference>
<comment type="subunit">
    <text evidence="6">The complex is composed of two ATP-binding proteins (WtpC), two transmembrane proteins (WtpB) and a solute-binding protein (WtpA).</text>
</comment>
<comment type="catalytic activity">
    <reaction evidence="9">
        <text>tungstate(in) + ATP + H2O = tungstate(out) + ADP + phosphate + H(+)</text>
        <dbReference type="Rhea" id="RHEA:35027"/>
        <dbReference type="ChEBI" id="CHEBI:15377"/>
        <dbReference type="ChEBI" id="CHEBI:15378"/>
        <dbReference type="ChEBI" id="CHEBI:30616"/>
        <dbReference type="ChEBI" id="CHEBI:43474"/>
        <dbReference type="ChEBI" id="CHEBI:46502"/>
        <dbReference type="ChEBI" id="CHEBI:456216"/>
        <dbReference type="EC" id="7.3.2.6"/>
    </reaction>
</comment>
<dbReference type="GO" id="GO:1901238">
    <property type="term" value="F:ABC-type tungstate transporter activity"/>
    <property type="evidence" value="ECO:0007669"/>
    <property type="project" value="UniProtKB-EC"/>
</dbReference>
<dbReference type="SUPFAM" id="SSF50331">
    <property type="entry name" value="MOP-like"/>
    <property type="match status" value="1"/>
</dbReference>
<evidence type="ECO:0000259" key="11">
    <source>
        <dbReference type="PROSITE" id="PS51866"/>
    </source>
</evidence>
<dbReference type="GO" id="GO:0005524">
    <property type="term" value="F:ATP binding"/>
    <property type="evidence" value="ECO:0007669"/>
    <property type="project" value="UniProtKB-KW"/>
</dbReference>
<dbReference type="InterPro" id="IPR004606">
    <property type="entry name" value="Mop_domain"/>
</dbReference>
<dbReference type="PROSITE" id="PS50893">
    <property type="entry name" value="ABC_TRANSPORTER_2"/>
    <property type="match status" value="1"/>
</dbReference>
<dbReference type="PROSITE" id="PS51866">
    <property type="entry name" value="MOP"/>
    <property type="match status" value="1"/>
</dbReference>
<keyword evidence="3" id="KW-0547">Nucleotide-binding</keyword>
<dbReference type="PANTHER" id="PTHR42781">
    <property type="entry name" value="SPERMIDINE/PUTRESCINE IMPORT ATP-BINDING PROTEIN POTA"/>
    <property type="match status" value="1"/>
</dbReference>
<evidence type="ECO:0000256" key="5">
    <source>
        <dbReference type="ARBA" id="ARBA00038307"/>
    </source>
</evidence>
<reference evidence="12" key="1">
    <citation type="submission" date="2019-11" db="EMBL/GenBank/DDBJ databases">
        <title>Lipid analysis of CO2-rich subsurface aquifers suggests an autotrophy-based deep biosphere with lysolipids enriched in CPR bacteria.</title>
        <authorList>
            <person name="Probst A.J."/>
            <person name="Elling F.J."/>
            <person name="Castelle C.J."/>
            <person name="Zhu Q."/>
            <person name="Elvert M."/>
            <person name="Birarda G."/>
            <person name="Holman H.-Y."/>
            <person name="Lane K.R."/>
            <person name="Ladd B."/>
            <person name="Ryan M.C."/>
            <person name="Woyke T."/>
            <person name="Hinrichs K.-U."/>
            <person name="Banfield J.F."/>
        </authorList>
    </citation>
    <scope>NUCLEOTIDE SEQUENCE</scope>
    <source>
        <strain evidence="12">CG_2015-04_33_537</strain>
    </source>
</reference>
<gene>
    <name evidence="12" type="ORF">GW779_04760</name>
</gene>
<keyword evidence="4 12" id="KW-0067">ATP-binding</keyword>
<sequence length="349" mass="39394">MIKIHDLSLKLGKFELKNINLEINHGEYFVILGETGAGKTILVECIAGLHKFSGKIFIDGIDISNVPIEKRNTGLVYQDYALFPNLNVMDNIKFGLKIRKFSEEAINENVCEISKILKVHHLLDSDVKNLSCGEKQRISLARVLVINPKILLLDEPLAALDPNTQNEVKNFLKEIHKERNLTTIHITHNFEEAISLADRLGVMHKGEILQTGKADEIFRNPRSEFVAKFTGAENLFEGISRVENRIAIIDVNGIKIYSTNLNEGRVFMIIHPENIVISKNSILTSARNSFKGKICEISKIPRREGIIKVVADVGIPLAVFITKQAFEELNLGINDKIYVYFKANEVYVF</sequence>
<dbReference type="InterPro" id="IPR050093">
    <property type="entry name" value="ABC_SmlMolc_Importer"/>
</dbReference>
<keyword evidence="1" id="KW-0813">Transport</keyword>
<comment type="similarity">
    <text evidence="5">Belongs to the ABC transporter superfamily. Sulfate/tungstate importer (TC 3.A.1.6) family.</text>
</comment>
<dbReference type="PANTHER" id="PTHR42781:SF4">
    <property type="entry name" value="SPERMIDINE_PUTRESCINE IMPORT ATP-BINDING PROTEIN POTA"/>
    <property type="match status" value="1"/>
</dbReference>
<evidence type="ECO:0000256" key="7">
    <source>
        <dbReference type="ARBA" id="ARBA00039025"/>
    </source>
</evidence>
<evidence type="ECO:0000256" key="9">
    <source>
        <dbReference type="ARBA" id="ARBA00047936"/>
    </source>
</evidence>
<protein>
    <recommendedName>
        <fullName evidence="8">Molybdate/tungstate import ATP-binding protein WtpC</fullName>
        <ecNumber evidence="7">7.3.2.6</ecNumber>
    </recommendedName>
</protein>
<dbReference type="Gene3D" id="2.40.50.100">
    <property type="match status" value="1"/>
</dbReference>
<evidence type="ECO:0000256" key="8">
    <source>
        <dbReference type="ARBA" id="ARBA00041133"/>
    </source>
</evidence>
<dbReference type="EMBL" id="JAACQH010000102">
    <property type="protein sequence ID" value="NCS91705.1"/>
    <property type="molecule type" value="Genomic_DNA"/>
</dbReference>
<feature type="domain" description="ABC transporter" evidence="10">
    <location>
        <begin position="2"/>
        <end position="230"/>
    </location>
</feature>
<dbReference type="InterPro" id="IPR003439">
    <property type="entry name" value="ABC_transporter-like_ATP-bd"/>
</dbReference>
<dbReference type="SUPFAM" id="SSF52540">
    <property type="entry name" value="P-loop containing nucleoside triphosphate hydrolases"/>
    <property type="match status" value="1"/>
</dbReference>
<dbReference type="SMART" id="SM00382">
    <property type="entry name" value="AAA"/>
    <property type="match status" value="1"/>
</dbReference>
<dbReference type="EC" id="7.3.2.6" evidence="7"/>
<feature type="domain" description="Mop" evidence="11">
    <location>
        <begin position="283"/>
        <end position="349"/>
    </location>
</feature>
<proteinExistence type="inferred from homology"/>
<comment type="caution">
    <text evidence="12">The sequence shown here is derived from an EMBL/GenBank/DDBJ whole genome shotgun (WGS) entry which is preliminary data.</text>
</comment>
<evidence type="ECO:0000259" key="10">
    <source>
        <dbReference type="PROSITE" id="PS50893"/>
    </source>
</evidence>
<organism evidence="12 13">
    <name type="scientific">Candidatus Altarchaeum hamiconexum</name>
    <dbReference type="NCBI Taxonomy" id="1803513"/>
    <lineage>
        <taxon>Archaea</taxon>
        <taxon>Candidatus Altarchaeota</taxon>
        <taxon>Candidatus Altiarchaeia</taxon>
        <taxon>Candidatus Altarchaeales</taxon>
        <taxon>Candidatus Altarchaeaceae</taxon>
        <taxon>Candidatus Altarchaeum</taxon>
    </lineage>
</organism>
<evidence type="ECO:0000256" key="4">
    <source>
        <dbReference type="ARBA" id="ARBA00022840"/>
    </source>
</evidence>
<dbReference type="Pfam" id="PF03459">
    <property type="entry name" value="TOBE"/>
    <property type="match status" value="1"/>
</dbReference>
<dbReference type="Gene3D" id="3.40.50.300">
    <property type="entry name" value="P-loop containing nucleotide triphosphate hydrolases"/>
    <property type="match status" value="1"/>
</dbReference>
<dbReference type="InterPro" id="IPR008995">
    <property type="entry name" value="Mo/tungstate-bd_C_term_dom"/>
</dbReference>
<accession>A0A8J7YXK8</accession>
<evidence type="ECO:0000256" key="1">
    <source>
        <dbReference type="ARBA" id="ARBA00022448"/>
    </source>
</evidence>
<keyword evidence="2" id="KW-0500">Molybdenum</keyword>
<dbReference type="GO" id="GO:0016887">
    <property type="term" value="F:ATP hydrolysis activity"/>
    <property type="evidence" value="ECO:0007669"/>
    <property type="project" value="InterPro"/>
</dbReference>
<name>A0A8J7YXK8_9ARCH</name>
<dbReference type="GO" id="GO:0015689">
    <property type="term" value="P:molybdate ion transport"/>
    <property type="evidence" value="ECO:0007669"/>
    <property type="project" value="InterPro"/>
</dbReference>
<dbReference type="AlphaFoldDB" id="A0A8J7YXK8"/>